<dbReference type="AlphaFoldDB" id="A0A9X3REQ9"/>
<dbReference type="PIRSF" id="PIRSF017292">
    <property type="entry name" value="UCP017292_Znf_CHY"/>
    <property type="match status" value="1"/>
</dbReference>
<sequence>MLIHGHQVKGIDIDKETRCAHYHSEIDRIAIKFYCCNTYFPCYSCHEEVGCNSPKVWPRDQFDEKAILCGACGHELTIDEYLSCNSACPSCHSAFNPGCSLHKHLYFQTQMKEC</sequence>
<dbReference type="EMBL" id="JAMKBJ010000010">
    <property type="protein sequence ID" value="MCZ8537872.1"/>
    <property type="molecule type" value="Genomic_DNA"/>
</dbReference>
<accession>A0A9X3REQ9</accession>
<comment type="caution">
    <text evidence="5">The sequence shown here is derived from an EMBL/GenBank/DDBJ whole genome shotgun (WGS) entry which is preliminary data.</text>
</comment>
<evidence type="ECO:0000256" key="3">
    <source>
        <dbReference type="ARBA" id="ARBA00022833"/>
    </source>
</evidence>
<evidence type="ECO:0000313" key="5">
    <source>
        <dbReference type="EMBL" id="MCZ8537872.1"/>
    </source>
</evidence>
<feature type="domain" description="CHY-type" evidence="4">
    <location>
        <begin position="12"/>
        <end position="93"/>
    </location>
</feature>
<dbReference type="PROSITE" id="PS51266">
    <property type="entry name" value="ZF_CHY"/>
    <property type="match status" value="1"/>
</dbReference>
<evidence type="ECO:0000313" key="6">
    <source>
        <dbReference type="Proteomes" id="UP001152173"/>
    </source>
</evidence>
<keyword evidence="3" id="KW-0862">Zinc</keyword>
<evidence type="ECO:0000256" key="1">
    <source>
        <dbReference type="ARBA" id="ARBA00022723"/>
    </source>
</evidence>
<dbReference type="Proteomes" id="UP001152173">
    <property type="component" value="Unassembled WGS sequence"/>
</dbReference>
<dbReference type="InterPro" id="IPR052604">
    <property type="entry name" value="Mito_Tim_assembly_helper"/>
</dbReference>
<dbReference type="InterPro" id="IPR016694">
    <property type="entry name" value="UCP017292"/>
</dbReference>
<dbReference type="SUPFAM" id="SSF161219">
    <property type="entry name" value="CHY zinc finger-like"/>
    <property type="match status" value="1"/>
</dbReference>
<dbReference type="InterPro" id="IPR037274">
    <property type="entry name" value="Znf_CHY_sf"/>
</dbReference>
<keyword evidence="1" id="KW-0479">Metal-binding</keyword>
<keyword evidence="2" id="KW-0863">Zinc-finger</keyword>
<reference evidence="5" key="1">
    <citation type="submission" date="2022-05" db="EMBL/GenBank/DDBJ databases">
        <authorList>
            <person name="Colautti A."/>
            <person name="Iacumin L."/>
        </authorList>
    </citation>
    <scope>NUCLEOTIDE SEQUENCE</scope>
    <source>
        <strain evidence="5">SK 55</strain>
    </source>
</reference>
<organism evidence="5 6">
    <name type="scientific">Paenisporosarcina quisquiliarum</name>
    <dbReference type="NCBI Taxonomy" id="365346"/>
    <lineage>
        <taxon>Bacteria</taxon>
        <taxon>Bacillati</taxon>
        <taxon>Bacillota</taxon>
        <taxon>Bacilli</taxon>
        <taxon>Bacillales</taxon>
        <taxon>Caryophanaceae</taxon>
        <taxon>Paenisporosarcina</taxon>
    </lineage>
</organism>
<gene>
    <name evidence="5" type="ORF">M9R32_11820</name>
</gene>
<dbReference type="PANTHER" id="PTHR28082">
    <property type="entry name" value="ZINC FINGER PROTEIN"/>
    <property type="match status" value="1"/>
</dbReference>
<dbReference type="GO" id="GO:0008270">
    <property type="term" value="F:zinc ion binding"/>
    <property type="evidence" value="ECO:0007669"/>
    <property type="project" value="UniProtKB-KW"/>
</dbReference>
<dbReference type="PANTHER" id="PTHR28082:SF1">
    <property type="entry name" value="HELPER OF TIM PROTEIN 13"/>
    <property type="match status" value="1"/>
</dbReference>
<name>A0A9X3REQ9_9BACL</name>
<dbReference type="RefSeq" id="WP_269926941.1">
    <property type="nucleotide sequence ID" value="NZ_JAMKBJ010000010.1"/>
</dbReference>
<dbReference type="GO" id="GO:0045041">
    <property type="term" value="P:protein import into mitochondrial intermembrane space"/>
    <property type="evidence" value="ECO:0007669"/>
    <property type="project" value="TreeGrafter"/>
</dbReference>
<proteinExistence type="predicted"/>
<keyword evidence="6" id="KW-1185">Reference proteome</keyword>
<evidence type="ECO:0000256" key="2">
    <source>
        <dbReference type="ARBA" id="ARBA00022771"/>
    </source>
</evidence>
<protein>
    <submittedName>
        <fullName evidence="5">CHY zinc finger protein</fullName>
    </submittedName>
</protein>
<evidence type="ECO:0000259" key="4">
    <source>
        <dbReference type="PROSITE" id="PS51266"/>
    </source>
</evidence>
<dbReference type="InterPro" id="IPR008913">
    <property type="entry name" value="Znf_CHY"/>
</dbReference>
<dbReference type="Pfam" id="PF05495">
    <property type="entry name" value="zf-CHY"/>
    <property type="match status" value="1"/>
</dbReference>